<accession>A0A4Y7TM57</accession>
<sequence>MASFTDEFSFDHPQNKGCGYTNRLLPLPKSDPGYSEVEKCFRKGWKHPKKKRPRIYSIFRIALPEQMLKPFHKYRAMVASTPGVAGKTSDPANEQLLFHGTTRCCLLGDDPRSTRLCSVPQCNLCCVIRSSFDVKKCGTKHRFKRFGKGIYATTCSSKADDYTANPKDTSKLRVLLLNRVIVGKAHRRQRNATSLTEPPCGYHSVVGEPGVDLNYEETVVYENDAIRPAYLIVYGDPPLMSNTKILRSVIKTLFNTPLAS</sequence>
<dbReference type="PANTHER" id="PTHR45740">
    <property type="entry name" value="POLY [ADP-RIBOSE] POLYMERASE"/>
    <property type="match status" value="1"/>
</dbReference>
<reference evidence="2 3" key="1">
    <citation type="journal article" date="2019" name="Nat. Ecol. Evol.">
        <title>Megaphylogeny resolves global patterns of mushroom evolution.</title>
        <authorList>
            <person name="Varga T."/>
            <person name="Krizsan K."/>
            <person name="Foldi C."/>
            <person name="Dima B."/>
            <person name="Sanchez-Garcia M."/>
            <person name="Sanchez-Ramirez S."/>
            <person name="Szollosi G.J."/>
            <person name="Szarkandi J.G."/>
            <person name="Papp V."/>
            <person name="Albert L."/>
            <person name="Andreopoulos W."/>
            <person name="Angelini C."/>
            <person name="Antonin V."/>
            <person name="Barry K.W."/>
            <person name="Bougher N.L."/>
            <person name="Buchanan P."/>
            <person name="Buyck B."/>
            <person name="Bense V."/>
            <person name="Catcheside P."/>
            <person name="Chovatia M."/>
            <person name="Cooper J."/>
            <person name="Damon W."/>
            <person name="Desjardin D."/>
            <person name="Finy P."/>
            <person name="Geml J."/>
            <person name="Haridas S."/>
            <person name="Hughes K."/>
            <person name="Justo A."/>
            <person name="Karasinski D."/>
            <person name="Kautmanova I."/>
            <person name="Kiss B."/>
            <person name="Kocsube S."/>
            <person name="Kotiranta H."/>
            <person name="LaButti K.M."/>
            <person name="Lechner B.E."/>
            <person name="Liimatainen K."/>
            <person name="Lipzen A."/>
            <person name="Lukacs Z."/>
            <person name="Mihaltcheva S."/>
            <person name="Morgado L.N."/>
            <person name="Niskanen T."/>
            <person name="Noordeloos M.E."/>
            <person name="Ohm R.A."/>
            <person name="Ortiz-Santana B."/>
            <person name="Ovrebo C."/>
            <person name="Racz N."/>
            <person name="Riley R."/>
            <person name="Savchenko A."/>
            <person name="Shiryaev A."/>
            <person name="Soop K."/>
            <person name="Spirin V."/>
            <person name="Szebenyi C."/>
            <person name="Tomsovsky M."/>
            <person name="Tulloss R.E."/>
            <person name="Uehling J."/>
            <person name="Grigoriev I.V."/>
            <person name="Vagvolgyi C."/>
            <person name="Papp T."/>
            <person name="Martin F.M."/>
            <person name="Miettinen O."/>
            <person name="Hibbett D.S."/>
            <person name="Nagy L.G."/>
        </authorList>
    </citation>
    <scope>NUCLEOTIDE SEQUENCE [LARGE SCALE GENOMIC DNA]</scope>
    <source>
        <strain evidence="2 3">FP101781</strain>
    </source>
</reference>
<dbReference type="GO" id="GO:0003950">
    <property type="term" value="F:NAD+ poly-ADP-ribosyltransferase activity"/>
    <property type="evidence" value="ECO:0007669"/>
    <property type="project" value="InterPro"/>
</dbReference>
<comment type="caution">
    <text evidence="2">The sequence shown here is derived from an EMBL/GenBank/DDBJ whole genome shotgun (WGS) entry which is preliminary data.</text>
</comment>
<evidence type="ECO:0000313" key="2">
    <source>
        <dbReference type="EMBL" id="TEB34609.1"/>
    </source>
</evidence>
<proteinExistence type="predicted"/>
<dbReference type="GO" id="GO:1990404">
    <property type="term" value="F:NAD+-protein mono-ADP-ribosyltransferase activity"/>
    <property type="evidence" value="ECO:0007669"/>
    <property type="project" value="TreeGrafter"/>
</dbReference>
<dbReference type="InterPro" id="IPR051712">
    <property type="entry name" value="ARTD-AVP"/>
</dbReference>
<name>A0A4Y7TM57_COPMI</name>
<dbReference type="STRING" id="71717.A0A4Y7TM57"/>
<gene>
    <name evidence="2" type="ORF">FA13DRAFT_1729248</name>
</gene>
<feature type="domain" description="PARP catalytic" evidence="1">
    <location>
        <begin position="127"/>
        <end position="228"/>
    </location>
</feature>
<dbReference type="Pfam" id="PF00644">
    <property type="entry name" value="PARP"/>
    <property type="match status" value="1"/>
</dbReference>
<dbReference type="GO" id="GO:0005634">
    <property type="term" value="C:nucleus"/>
    <property type="evidence" value="ECO:0007669"/>
    <property type="project" value="TreeGrafter"/>
</dbReference>
<dbReference type="PANTHER" id="PTHR45740:SF2">
    <property type="entry name" value="POLY [ADP-RIBOSE] POLYMERASE"/>
    <property type="match status" value="1"/>
</dbReference>
<keyword evidence="3" id="KW-1185">Reference proteome</keyword>
<dbReference type="EMBL" id="QPFP01000009">
    <property type="protein sequence ID" value="TEB34609.1"/>
    <property type="molecule type" value="Genomic_DNA"/>
</dbReference>
<evidence type="ECO:0000259" key="1">
    <source>
        <dbReference type="Pfam" id="PF00644"/>
    </source>
</evidence>
<organism evidence="2 3">
    <name type="scientific">Coprinellus micaceus</name>
    <name type="common">Glistening ink-cap mushroom</name>
    <name type="synonym">Coprinus micaceus</name>
    <dbReference type="NCBI Taxonomy" id="71717"/>
    <lineage>
        <taxon>Eukaryota</taxon>
        <taxon>Fungi</taxon>
        <taxon>Dikarya</taxon>
        <taxon>Basidiomycota</taxon>
        <taxon>Agaricomycotina</taxon>
        <taxon>Agaricomycetes</taxon>
        <taxon>Agaricomycetidae</taxon>
        <taxon>Agaricales</taxon>
        <taxon>Agaricineae</taxon>
        <taxon>Psathyrellaceae</taxon>
        <taxon>Coprinellus</taxon>
    </lineage>
</organism>
<protein>
    <submittedName>
        <fullName evidence="2">ADP-ribosylation</fullName>
    </submittedName>
</protein>
<dbReference type="OrthoDB" id="9514740at2759"/>
<dbReference type="Proteomes" id="UP000298030">
    <property type="component" value="Unassembled WGS sequence"/>
</dbReference>
<dbReference type="SUPFAM" id="SSF56399">
    <property type="entry name" value="ADP-ribosylation"/>
    <property type="match status" value="1"/>
</dbReference>
<evidence type="ECO:0000313" key="3">
    <source>
        <dbReference type="Proteomes" id="UP000298030"/>
    </source>
</evidence>
<dbReference type="InterPro" id="IPR012317">
    <property type="entry name" value="Poly(ADP-ribose)pol_cat_dom"/>
</dbReference>
<dbReference type="Gene3D" id="3.90.228.10">
    <property type="match status" value="1"/>
</dbReference>
<dbReference type="AlphaFoldDB" id="A0A4Y7TM57"/>